<gene>
    <name evidence="1" type="ORF">ARMSODRAFT_1027484</name>
</gene>
<dbReference type="Proteomes" id="UP000218334">
    <property type="component" value="Unassembled WGS sequence"/>
</dbReference>
<dbReference type="SUPFAM" id="SSF48113">
    <property type="entry name" value="Heme-dependent peroxidases"/>
    <property type="match status" value="1"/>
</dbReference>
<dbReference type="GO" id="GO:0006979">
    <property type="term" value="P:response to oxidative stress"/>
    <property type="evidence" value="ECO:0007669"/>
    <property type="project" value="InterPro"/>
</dbReference>
<dbReference type="Gene3D" id="1.10.640.10">
    <property type="entry name" value="Haem peroxidase domain superfamily, animal type"/>
    <property type="match status" value="1"/>
</dbReference>
<proteinExistence type="predicted"/>
<organism evidence="1 2">
    <name type="scientific">Armillaria solidipes</name>
    <dbReference type="NCBI Taxonomy" id="1076256"/>
    <lineage>
        <taxon>Eukaryota</taxon>
        <taxon>Fungi</taxon>
        <taxon>Dikarya</taxon>
        <taxon>Basidiomycota</taxon>
        <taxon>Agaricomycotina</taxon>
        <taxon>Agaricomycetes</taxon>
        <taxon>Agaricomycetidae</taxon>
        <taxon>Agaricales</taxon>
        <taxon>Marasmiineae</taxon>
        <taxon>Physalacriaceae</taxon>
        <taxon>Armillaria</taxon>
    </lineage>
</organism>
<keyword evidence="2" id="KW-1185">Reference proteome</keyword>
<dbReference type="InterPro" id="IPR010255">
    <property type="entry name" value="Haem_peroxidase_sf"/>
</dbReference>
<accession>A0A2H3B015</accession>
<reference evidence="2" key="1">
    <citation type="journal article" date="2017" name="Nat. Ecol. Evol.">
        <title>Genome expansion and lineage-specific genetic innovations in the forest pathogenic fungi Armillaria.</title>
        <authorList>
            <person name="Sipos G."/>
            <person name="Prasanna A.N."/>
            <person name="Walter M.C."/>
            <person name="O'Connor E."/>
            <person name="Balint B."/>
            <person name="Krizsan K."/>
            <person name="Kiss B."/>
            <person name="Hess J."/>
            <person name="Varga T."/>
            <person name="Slot J."/>
            <person name="Riley R."/>
            <person name="Boka B."/>
            <person name="Rigling D."/>
            <person name="Barry K."/>
            <person name="Lee J."/>
            <person name="Mihaltcheva S."/>
            <person name="LaButti K."/>
            <person name="Lipzen A."/>
            <person name="Waldron R."/>
            <person name="Moloney N.M."/>
            <person name="Sperisen C."/>
            <person name="Kredics L."/>
            <person name="Vagvoelgyi C."/>
            <person name="Patrignani A."/>
            <person name="Fitzpatrick D."/>
            <person name="Nagy I."/>
            <person name="Doyle S."/>
            <person name="Anderson J.B."/>
            <person name="Grigoriev I.V."/>
            <person name="Gueldener U."/>
            <person name="Muensterkoetter M."/>
            <person name="Nagy L.G."/>
        </authorList>
    </citation>
    <scope>NUCLEOTIDE SEQUENCE [LARGE SCALE GENOMIC DNA]</scope>
    <source>
        <strain evidence="2">28-4</strain>
    </source>
</reference>
<dbReference type="GO" id="GO:0004601">
    <property type="term" value="F:peroxidase activity"/>
    <property type="evidence" value="ECO:0007669"/>
    <property type="project" value="InterPro"/>
</dbReference>
<protein>
    <submittedName>
        <fullName evidence="1">Uncharacterized protein</fullName>
    </submittedName>
</protein>
<dbReference type="InterPro" id="IPR037120">
    <property type="entry name" value="Haem_peroxidase_sf_animal"/>
</dbReference>
<dbReference type="GO" id="GO:0020037">
    <property type="term" value="F:heme binding"/>
    <property type="evidence" value="ECO:0007669"/>
    <property type="project" value="InterPro"/>
</dbReference>
<evidence type="ECO:0000313" key="1">
    <source>
        <dbReference type="EMBL" id="PBK59358.1"/>
    </source>
</evidence>
<name>A0A2H3B015_9AGAR</name>
<dbReference type="STRING" id="1076256.A0A2H3B015"/>
<evidence type="ECO:0000313" key="2">
    <source>
        <dbReference type="Proteomes" id="UP000218334"/>
    </source>
</evidence>
<dbReference type="AlphaFoldDB" id="A0A2H3B015"/>
<dbReference type="EMBL" id="KZ293506">
    <property type="protein sequence ID" value="PBK59358.1"/>
    <property type="molecule type" value="Genomic_DNA"/>
</dbReference>
<sequence>MLAASFSLFFHRGQGNQVSVEFNLLYHRASNGWRTSSRPLFSAVGKSTDQVTLDDFKVTAITAFRKVDLEPRNRVFGGMARQADSTFNNDDLTRILQDATDKAASMYHAWGTLAALRTIEIMGMEQDHRWGCCTMNEFCEFLSLAPIKSFSEWSTNLRLHGRQSWDFRWVHDDKGDPGRRDSAGVWRSVLHDRLHA</sequence>